<evidence type="ECO:0000313" key="1">
    <source>
        <dbReference type="EMBL" id="KON83547.1"/>
    </source>
</evidence>
<comment type="caution">
    <text evidence="1">The sequence shown here is derived from an EMBL/GenBank/DDBJ whole genome shotgun (WGS) entry which is preliminary data.</text>
</comment>
<dbReference type="Proteomes" id="UP000037109">
    <property type="component" value="Unassembled WGS sequence"/>
</dbReference>
<dbReference type="EMBL" id="LGUF01000010">
    <property type="protein sequence ID" value="KON83547.1"/>
    <property type="molecule type" value="Genomic_DNA"/>
</dbReference>
<dbReference type="AlphaFoldDB" id="A0A0M0G1T8"/>
<organism evidence="1 2">
    <name type="scientific">Sporosarcina globispora</name>
    <name type="common">Bacillus globisporus</name>
    <dbReference type="NCBI Taxonomy" id="1459"/>
    <lineage>
        <taxon>Bacteria</taxon>
        <taxon>Bacillati</taxon>
        <taxon>Bacillota</taxon>
        <taxon>Bacilli</taxon>
        <taxon>Bacillales</taxon>
        <taxon>Caryophanaceae</taxon>
        <taxon>Sporosarcina</taxon>
    </lineage>
</organism>
<gene>
    <name evidence="1" type="ORF">AF332_27775</name>
</gene>
<name>A0A0M0G1T8_SPOGL</name>
<proteinExistence type="predicted"/>
<accession>A0A0M0G1T8</accession>
<reference evidence="2" key="1">
    <citation type="submission" date="2015-07" db="EMBL/GenBank/DDBJ databases">
        <title>Fjat-10036 dsm4.</title>
        <authorList>
            <person name="Liu B."/>
            <person name="Wang J."/>
            <person name="Zhu Y."/>
            <person name="Liu G."/>
            <person name="Chen Q."/>
            <person name="Chen Z."/>
            <person name="Lan J."/>
            <person name="Che J."/>
            <person name="Ge C."/>
            <person name="Shi H."/>
            <person name="Pan Z."/>
            <person name="Liu X."/>
        </authorList>
    </citation>
    <scope>NUCLEOTIDE SEQUENCE [LARGE SCALE GENOMIC DNA]</scope>
    <source>
        <strain evidence="2">DSM 4</strain>
    </source>
</reference>
<dbReference type="RefSeq" id="WP_053437865.1">
    <property type="nucleotide sequence ID" value="NZ_LGUF01000010.1"/>
</dbReference>
<sequence length="81" mass="8905">MEGYRSACRSQQWACNHVKEALQIQTATEDNELIEAKKAFAAQSLSSSGSFYDCRISATTIIGGFNDERNVPGRDVSFSIP</sequence>
<keyword evidence="2" id="KW-1185">Reference proteome</keyword>
<protein>
    <submittedName>
        <fullName evidence="1">Uncharacterized protein</fullName>
    </submittedName>
</protein>
<evidence type="ECO:0000313" key="2">
    <source>
        <dbReference type="Proteomes" id="UP000037109"/>
    </source>
</evidence>